<keyword evidence="5 7" id="KW-1133">Transmembrane helix</keyword>
<proteinExistence type="inferred from homology"/>
<dbReference type="InterPro" id="IPR035906">
    <property type="entry name" value="MetI-like_sf"/>
</dbReference>
<keyword evidence="2 7" id="KW-0813">Transport</keyword>
<evidence type="ECO:0000256" key="5">
    <source>
        <dbReference type="ARBA" id="ARBA00022989"/>
    </source>
</evidence>
<evidence type="ECO:0000313" key="9">
    <source>
        <dbReference type="EMBL" id="GAA4613142.1"/>
    </source>
</evidence>
<accession>A0ABP8TSI5</accession>
<protein>
    <submittedName>
        <fullName evidence="9">Carbohydrate ABC transporter permease</fullName>
    </submittedName>
</protein>
<dbReference type="InterPro" id="IPR000515">
    <property type="entry name" value="MetI-like"/>
</dbReference>
<comment type="similarity">
    <text evidence="7">Belongs to the binding-protein-dependent transport system permease family.</text>
</comment>
<dbReference type="PANTHER" id="PTHR43744:SF12">
    <property type="entry name" value="ABC TRANSPORTER PERMEASE PROTEIN MG189-RELATED"/>
    <property type="match status" value="1"/>
</dbReference>
<keyword evidence="4 7" id="KW-0812">Transmembrane</keyword>
<organism evidence="9 10">
    <name type="scientific">Actinoallomurus liliacearum</name>
    <dbReference type="NCBI Taxonomy" id="1080073"/>
    <lineage>
        <taxon>Bacteria</taxon>
        <taxon>Bacillati</taxon>
        <taxon>Actinomycetota</taxon>
        <taxon>Actinomycetes</taxon>
        <taxon>Streptosporangiales</taxon>
        <taxon>Thermomonosporaceae</taxon>
        <taxon>Actinoallomurus</taxon>
    </lineage>
</organism>
<feature type="transmembrane region" description="Helical" evidence="7">
    <location>
        <begin position="137"/>
        <end position="155"/>
    </location>
</feature>
<evidence type="ECO:0000256" key="2">
    <source>
        <dbReference type="ARBA" id="ARBA00022448"/>
    </source>
</evidence>
<comment type="subcellular location">
    <subcellularLocation>
        <location evidence="1 7">Cell membrane</location>
        <topology evidence="1 7">Multi-pass membrane protein</topology>
    </subcellularLocation>
</comment>
<dbReference type="PROSITE" id="PS50928">
    <property type="entry name" value="ABC_TM1"/>
    <property type="match status" value="1"/>
</dbReference>
<name>A0ABP8TSI5_9ACTN</name>
<feature type="transmembrane region" description="Helical" evidence="7">
    <location>
        <begin position="66"/>
        <end position="89"/>
    </location>
</feature>
<gene>
    <name evidence="9" type="ORF">GCM10023195_56730</name>
</gene>
<sequence length="269" mass="29785">MTRRVLLYAGLALGAAVILLPVVWMVFASLKPEADITGHPAQLLPQHLTGSNYREVTRQIPFVRQFINSVIFAGGVTVCSLLFNSMTAFALARLDFPGRRALFVAIILFLMIPYQVTLIPTYQIVAKLGLMNTFPGLIIPRATNAFGIFFLRQFFLGIPRSLDEAARIDGAGDWRIYARIILPLSTPALLTIALFDFMFNWNDLLWPLIFTTSTKMETLPAGLALFMGQHVTQYGVVMAGATLTTVPIVIAFLFVQRKFIQGIATTGLK</sequence>
<dbReference type="CDD" id="cd06261">
    <property type="entry name" value="TM_PBP2"/>
    <property type="match status" value="1"/>
</dbReference>
<reference evidence="10" key="1">
    <citation type="journal article" date="2019" name="Int. J. Syst. Evol. Microbiol.">
        <title>The Global Catalogue of Microorganisms (GCM) 10K type strain sequencing project: providing services to taxonomists for standard genome sequencing and annotation.</title>
        <authorList>
            <consortium name="The Broad Institute Genomics Platform"/>
            <consortium name="The Broad Institute Genome Sequencing Center for Infectious Disease"/>
            <person name="Wu L."/>
            <person name="Ma J."/>
        </authorList>
    </citation>
    <scope>NUCLEOTIDE SEQUENCE [LARGE SCALE GENOMIC DNA]</scope>
    <source>
        <strain evidence="10">JCM 17938</strain>
    </source>
</reference>
<evidence type="ECO:0000256" key="6">
    <source>
        <dbReference type="ARBA" id="ARBA00023136"/>
    </source>
</evidence>
<dbReference type="PANTHER" id="PTHR43744">
    <property type="entry name" value="ABC TRANSPORTER PERMEASE PROTEIN MG189-RELATED-RELATED"/>
    <property type="match status" value="1"/>
</dbReference>
<feature type="transmembrane region" description="Helical" evidence="7">
    <location>
        <begin position="101"/>
        <end position="125"/>
    </location>
</feature>
<dbReference type="Gene3D" id="1.10.3720.10">
    <property type="entry name" value="MetI-like"/>
    <property type="match status" value="1"/>
</dbReference>
<keyword evidence="3" id="KW-1003">Cell membrane</keyword>
<feature type="transmembrane region" description="Helical" evidence="7">
    <location>
        <begin position="5"/>
        <end position="27"/>
    </location>
</feature>
<evidence type="ECO:0000256" key="7">
    <source>
        <dbReference type="RuleBase" id="RU363032"/>
    </source>
</evidence>
<dbReference type="EMBL" id="BAABHJ010000022">
    <property type="protein sequence ID" value="GAA4613142.1"/>
    <property type="molecule type" value="Genomic_DNA"/>
</dbReference>
<evidence type="ECO:0000256" key="1">
    <source>
        <dbReference type="ARBA" id="ARBA00004651"/>
    </source>
</evidence>
<dbReference type="Proteomes" id="UP001500212">
    <property type="component" value="Unassembled WGS sequence"/>
</dbReference>
<evidence type="ECO:0000259" key="8">
    <source>
        <dbReference type="PROSITE" id="PS50928"/>
    </source>
</evidence>
<keyword evidence="6 7" id="KW-0472">Membrane</keyword>
<comment type="caution">
    <text evidence="9">The sequence shown here is derived from an EMBL/GenBank/DDBJ whole genome shotgun (WGS) entry which is preliminary data.</text>
</comment>
<dbReference type="RefSeq" id="WP_345360970.1">
    <property type="nucleotide sequence ID" value="NZ_BAABHJ010000022.1"/>
</dbReference>
<dbReference type="SUPFAM" id="SSF161098">
    <property type="entry name" value="MetI-like"/>
    <property type="match status" value="1"/>
</dbReference>
<feature type="transmembrane region" description="Helical" evidence="7">
    <location>
        <begin position="176"/>
        <end position="199"/>
    </location>
</feature>
<evidence type="ECO:0000256" key="4">
    <source>
        <dbReference type="ARBA" id="ARBA00022692"/>
    </source>
</evidence>
<feature type="domain" description="ABC transmembrane type-1" evidence="8">
    <location>
        <begin position="66"/>
        <end position="255"/>
    </location>
</feature>
<dbReference type="Pfam" id="PF00528">
    <property type="entry name" value="BPD_transp_1"/>
    <property type="match status" value="1"/>
</dbReference>
<keyword evidence="10" id="KW-1185">Reference proteome</keyword>
<feature type="transmembrane region" description="Helical" evidence="7">
    <location>
        <begin position="234"/>
        <end position="255"/>
    </location>
</feature>
<evidence type="ECO:0000256" key="3">
    <source>
        <dbReference type="ARBA" id="ARBA00022475"/>
    </source>
</evidence>
<evidence type="ECO:0000313" key="10">
    <source>
        <dbReference type="Proteomes" id="UP001500212"/>
    </source>
</evidence>